<gene>
    <name evidence="2" type="ORF">CS006_07335</name>
</gene>
<keyword evidence="3" id="KW-1185">Reference proteome</keyword>
<sequence length="339" mass="37979">MMNTTNNSLTHNIRTFHHGTEPLVDPIQDTFIRTDKAGNSWFWVGHFETGGHTLDFMYHVSVLQLSKYLPVRMINSVLSITDETGRIYRHEDRFYKVRRGQVAGQGLHIHTDKDVIEGDLDNMRIASAMPDGSIYLDLHGTGYPLYSLGTGYFQIAGVANYQYSFPHMAAKGVITLDGQRHEVEGMVWMDRQFAGMPKGRSLKDGYNCKWLWMNLCFDNDPDVISLWGVTELATGSEHCWASVLHEDGTQSSAGVDPMVDDSFNVWESPVTGMKYPTGWTISIPEWEAKLTVTSIMDEQEIASPNPSGRKYEGASQVAGTYRGHSVTGHCCLELVGGWN</sequence>
<evidence type="ECO:0000259" key="1">
    <source>
        <dbReference type="Pfam" id="PF07143"/>
    </source>
</evidence>
<feature type="domain" description="AttH" evidence="1">
    <location>
        <begin position="40"/>
        <end position="194"/>
    </location>
</feature>
<dbReference type="InterPro" id="IPR023374">
    <property type="entry name" value="AttH-like_dom_sf"/>
</dbReference>
<dbReference type="OrthoDB" id="9770826at2"/>
<dbReference type="InterPro" id="IPR010791">
    <property type="entry name" value="AttH_dom"/>
</dbReference>
<evidence type="ECO:0000313" key="3">
    <source>
        <dbReference type="Proteomes" id="UP000229095"/>
    </source>
</evidence>
<dbReference type="EMBL" id="PEBI01000003">
    <property type="protein sequence ID" value="PJM73051.1"/>
    <property type="molecule type" value="Genomic_DNA"/>
</dbReference>
<dbReference type="Pfam" id="PF17186">
    <property type="entry name" value="Lipocalin_9"/>
    <property type="match status" value="1"/>
</dbReference>
<organism evidence="2 3">
    <name type="scientific">Bifidobacterium primatium</name>
    <dbReference type="NCBI Taxonomy" id="2045438"/>
    <lineage>
        <taxon>Bacteria</taxon>
        <taxon>Bacillati</taxon>
        <taxon>Actinomycetota</taxon>
        <taxon>Actinomycetes</taxon>
        <taxon>Bifidobacteriales</taxon>
        <taxon>Bifidobacteriaceae</taxon>
        <taxon>Bifidobacterium</taxon>
    </lineage>
</organism>
<dbReference type="PANTHER" id="PTHR40617:SF1">
    <property type="entry name" value="ATTH DOMAIN-CONTAINING PROTEIN-RELATED"/>
    <property type="match status" value="1"/>
</dbReference>
<dbReference type="RefSeq" id="WP_100511154.1">
    <property type="nucleotide sequence ID" value="NZ_PEBI01000003.1"/>
</dbReference>
<dbReference type="InterPro" id="IPR053112">
    <property type="entry name" value="Fungal_Dehydratase/Hydratase"/>
</dbReference>
<dbReference type="Pfam" id="PF07143">
    <property type="entry name" value="CrtC"/>
    <property type="match status" value="1"/>
</dbReference>
<dbReference type="Gene3D" id="2.40.370.10">
    <property type="entry name" value="AttH-like domain"/>
    <property type="match status" value="2"/>
</dbReference>
<comment type="caution">
    <text evidence="2">The sequence shown here is derived from an EMBL/GenBank/DDBJ whole genome shotgun (WGS) entry which is preliminary data.</text>
</comment>
<reference evidence="2 3" key="1">
    <citation type="submission" date="2017-10" db="EMBL/GenBank/DDBJ databases">
        <title>Draft genome sequences of strains TRE 1, TRE 9, TRE H and TRI 7, isolated from tamarins, belonging to four potential novel Bifidobacterium species.</title>
        <authorList>
            <person name="Mattarelli P."/>
            <person name="Modesto M."/>
            <person name="Puglisi E."/>
            <person name="Morelli L."/>
            <person name="Spezio C."/>
            <person name="Bonetti A."/>
            <person name="Sandri C."/>
        </authorList>
    </citation>
    <scope>NUCLEOTIDE SEQUENCE [LARGE SCALE GENOMIC DNA]</scope>
    <source>
        <strain evidence="3">TRE1</strain>
    </source>
</reference>
<accession>A0A2M9H8B6</accession>
<proteinExistence type="predicted"/>
<evidence type="ECO:0000313" key="2">
    <source>
        <dbReference type="EMBL" id="PJM73051.1"/>
    </source>
</evidence>
<protein>
    <recommendedName>
        <fullName evidence="1">AttH domain-containing protein</fullName>
    </recommendedName>
</protein>
<dbReference type="AlphaFoldDB" id="A0A2M9H8B6"/>
<dbReference type="Proteomes" id="UP000229095">
    <property type="component" value="Unassembled WGS sequence"/>
</dbReference>
<dbReference type="PANTHER" id="PTHR40617">
    <property type="entry name" value="TERPENE CYCLASE ASQC"/>
    <property type="match status" value="1"/>
</dbReference>
<dbReference type="SUPFAM" id="SSF159245">
    <property type="entry name" value="AttH-like"/>
    <property type="match status" value="1"/>
</dbReference>
<name>A0A2M9H8B6_9BIFI</name>